<dbReference type="PANTHER" id="PTHR43072:SF23">
    <property type="entry name" value="UPF0039 PROTEIN C11D3.02C"/>
    <property type="match status" value="1"/>
</dbReference>
<accession>A0ABR8T5M6</accession>
<dbReference type="NCBIfam" id="NF040503">
    <property type="entry name" value="resist_ArsN1a"/>
    <property type="match status" value="1"/>
</dbReference>
<organism evidence="4 5">
    <name type="scientific">Paenibacillus gallinarum</name>
    <dbReference type="NCBI Taxonomy" id="2762232"/>
    <lineage>
        <taxon>Bacteria</taxon>
        <taxon>Bacillati</taxon>
        <taxon>Bacillota</taxon>
        <taxon>Bacilli</taxon>
        <taxon>Bacillales</taxon>
        <taxon>Paenibacillaceae</taxon>
        <taxon>Paenibacillus</taxon>
    </lineage>
</organism>
<comment type="caution">
    <text evidence="4">The sequence shown here is derived from an EMBL/GenBank/DDBJ whole genome shotgun (WGS) entry which is preliminary data.</text>
</comment>
<dbReference type="SUPFAM" id="SSF55729">
    <property type="entry name" value="Acyl-CoA N-acyltransferases (Nat)"/>
    <property type="match status" value="1"/>
</dbReference>
<evidence type="ECO:0000259" key="3">
    <source>
        <dbReference type="PROSITE" id="PS51186"/>
    </source>
</evidence>
<dbReference type="PROSITE" id="PS51186">
    <property type="entry name" value="GNAT"/>
    <property type="match status" value="1"/>
</dbReference>
<protein>
    <submittedName>
        <fullName evidence="4">N-acetyltransferase</fullName>
    </submittedName>
</protein>
<evidence type="ECO:0000256" key="1">
    <source>
        <dbReference type="ARBA" id="ARBA00022679"/>
    </source>
</evidence>
<dbReference type="CDD" id="cd04301">
    <property type="entry name" value="NAT_SF"/>
    <property type="match status" value="1"/>
</dbReference>
<dbReference type="PANTHER" id="PTHR43072">
    <property type="entry name" value="N-ACETYLTRANSFERASE"/>
    <property type="match status" value="1"/>
</dbReference>
<dbReference type="Pfam" id="PF13420">
    <property type="entry name" value="Acetyltransf_4"/>
    <property type="match status" value="1"/>
</dbReference>
<proteinExistence type="predicted"/>
<gene>
    <name evidence="4" type="ORF">H9647_23685</name>
</gene>
<keyword evidence="5" id="KW-1185">Reference proteome</keyword>
<dbReference type="Gene3D" id="3.40.630.30">
    <property type="match status" value="1"/>
</dbReference>
<dbReference type="EMBL" id="JACSQL010000020">
    <property type="protein sequence ID" value="MBD7971075.1"/>
    <property type="molecule type" value="Genomic_DNA"/>
</dbReference>
<evidence type="ECO:0000313" key="4">
    <source>
        <dbReference type="EMBL" id="MBD7971075.1"/>
    </source>
</evidence>
<evidence type="ECO:0000256" key="2">
    <source>
        <dbReference type="ARBA" id="ARBA00023315"/>
    </source>
</evidence>
<name>A0ABR8T5M6_9BACL</name>
<feature type="domain" description="N-acetyltransferase" evidence="3">
    <location>
        <begin position="8"/>
        <end position="170"/>
    </location>
</feature>
<evidence type="ECO:0000313" key="5">
    <source>
        <dbReference type="Proteomes" id="UP000608071"/>
    </source>
</evidence>
<sequence>MEVQKMKIQVRPAIEKDAQEIMEIYNYSLVVEKNATFETIPKTLEDRMEWIQSQGERFPILVAELNHQIIGWASVSSYRSRECYQGIGEFSVYVHKDFRKQNVGYTLLLQLLNVSKEAGYWKLLSRIFTFNKGSRKLCERCGFREVGIYEKHAKLEDQWIDCVIVEKMIPENLN</sequence>
<dbReference type="InterPro" id="IPR016181">
    <property type="entry name" value="Acyl_CoA_acyltransferase"/>
</dbReference>
<keyword evidence="1" id="KW-0808">Transferase</keyword>
<dbReference type="Proteomes" id="UP000608071">
    <property type="component" value="Unassembled WGS sequence"/>
</dbReference>
<keyword evidence="2" id="KW-0012">Acyltransferase</keyword>
<reference evidence="4 5" key="1">
    <citation type="submission" date="2020-08" db="EMBL/GenBank/DDBJ databases">
        <title>A Genomic Blueprint of the Chicken Gut Microbiome.</title>
        <authorList>
            <person name="Gilroy R."/>
            <person name="Ravi A."/>
            <person name="Getino M."/>
            <person name="Pursley I."/>
            <person name="Horton D.L."/>
            <person name="Alikhan N.-F."/>
            <person name="Baker D."/>
            <person name="Gharbi K."/>
            <person name="Hall N."/>
            <person name="Watson M."/>
            <person name="Adriaenssens E.M."/>
            <person name="Foster-Nyarko E."/>
            <person name="Jarju S."/>
            <person name="Secka A."/>
            <person name="Antonio M."/>
            <person name="Oren A."/>
            <person name="Chaudhuri R."/>
            <person name="La Ragione R.M."/>
            <person name="Hildebrand F."/>
            <person name="Pallen M.J."/>
        </authorList>
    </citation>
    <scope>NUCLEOTIDE SEQUENCE [LARGE SCALE GENOMIC DNA]</scope>
    <source>
        <strain evidence="4 5">Sa2BVA9</strain>
    </source>
</reference>
<dbReference type="InterPro" id="IPR000182">
    <property type="entry name" value="GNAT_dom"/>
</dbReference>